<dbReference type="InterPro" id="IPR046700">
    <property type="entry name" value="DUF6570"/>
</dbReference>
<dbReference type="STRING" id="685588.A0A067T608"/>
<name>A0A067T608_GALM3</name>
<dbReference type="OrthoDB" id="3221862at2759"/>
<reference evidence="3" key="1">
    <citation type="journal article" date="2014" name="Proc. Natl. Acad. Sci. U.S.A.">
        <title>Extensive sampling of basidiomycete genomes demonstrates inadequacy of the white-rot/brown-rot paradigm for wood decay fungi.</title>
        <authorList>
            <person name="Riley R."/>
            <person name="Salamov A.A."/>
            <person name="Brown D.W."/>
            <person name="Nagy L.G."/>
            <person name="Floudas D."/>
            <person name="Held B.W."/>
            <person name="Levasseur A."/>
            <person name="Lombard V."/>
            <person name="Morin E."/>
            <person name="Otillar R."/>
            <person name="Lindquist E.A."/>
            <person name="Sun H."/>
            <person name="LaButti K.M."/>
            <person name="Schmutz J."/>
            <person name="Jabbour D."/>
            <person name="Luo H."/>
            <person name="Baker S.E."/>
            <person name="Pisabarro A.G."/>
            <person name="Walton J.D."/>
            <person name="Blanchette R.A."/>
            <person name="Henrissat B."/>
            <person name="Martin F."/>
            <person name="Cullen D."/>
            <person name="Hibbett D.S."/>
            <person name="Grigoriev I.V."/>
        </authorList>
    </citation>
    <scope>NUCLEOTIDE SEQUENCE [LARGE SCALE GENOMIC DNA]</scope>
    <source>
        <strain evidence="3">CBS 339.88</strain>
    </source>
</reference>
<protein>
    <recommendedName>
        <fullName evidence="1">DUF6570 domain-containing protein</fullName>
    </recommendedName>
</protein>
<dbReference type="Proteomes" id="UP000027222">
    <property type="component" value="Unassembled WGS sequence"/>
</dbReference>
<feature type="domain" description="DUF6570" evidence="1">
    <location>
        <begin position="132"/>
        <end position="238"/>
    </location>
</feature>
<evidence type="ECO:0000313" key="2">
    <source>
        <dbReference type="EMBL" id="KDR75359.1"/>
    </source>
</evidence>
<dbReference type="EMBL" id="KL142381">
    <property type="protein sequence ID" value="KDR75359.1"/>
    <property type="molecule type" value="Genomic_DNA"/>
</dbReference>
<gene>
    <name evidence="2" type="ORF">GALMADRAFT_69351</name>
</gene>
<dbReference type="HOGENOM" id="CLU_035678_1_0_1"/>
<dbReference type="Pfam" id="PF20209">
    <property type="entry name" value="DUF6570"/>
    <property type="match status" value="1"/>
</dbReference>
<accession>A0A067T608</accession>
<sequence>MGKHVCSVTCGVLSIFTKLKNSKDLVYHRENKFPPDRLTRQQVHPIVTRFCNEVSLKSVREEGCAVCGQLTLIKNLTGMDHIKDNLGLLEQTGVTRLPRVSKLHPVKEIDRPILASGCRRICQTCNKSLVKGMRPKFSLANGLWLGEVPEVLSSLRFAERILISRIRHNYCVVRVASGGRKLKANAIMFSNPMQKIYNKLPPPLAEMDEVLAYVYTGPTKPTHDDLKRTPLLVLLNHVGYSDLVIDQQALNTYPDDDAPVSILYYNSETNKNAEGTSSHDMDVEDGTETGDCLFTMLRAEALRHLNTNGKVLAIGHNDIPESIYNNPGLYPLMFPCLFPYGLGGIGTANIGDTLHKKHLLMYHDKRFQTDLHFPLIAFNHAQIKSTTKSGFILAD</sequence>
<keyword evidence="3" id="KW-1185">Reference proteome</keyword>
<dbReference type="AlphaFoldDB" id="A0A067T608"/>
<feature type="non-terminal residue" evidence="2">
    <location>
        <position position="395"/>
    </location>
</feature>
<evidence type="ECO:0000259" key="1">
    <source>
        <dbReference type="Pfam" id="PF20209"/>
    </source>
</evidence>
<proteinExistence type="predicted"/>
<evidence type="ECO:0000313" key="3">
    <source>
        <dbReference type="Proteomes" id="UP000027222"/>
    </source>
</evidence>
<organism evidence="2 3">
    <name type="scientific">Galerina marginata (strain CBS 339.88)</name>
    <dbReference type="NCBI Taxonomy" id="685588"/>
    <lineage>
        <taxon>Eukaryota</taxon>
        <taxon>Fungi</taxon>
        <taxon>Dikarya</taxon>
        <taxon>Basidiomycota</taxon>
        <taxon>Agaricomycotina</taxon>
        <taxon>Agaricomycetes</taxon>
        <taxon>Agaricomycetidae</taxon>
        <taxon>Agaricales</taxon>
        <taxon>Agaricineae</taxon>
        <taxon>Strophariaceae</taxon>
        <taxon>Galerina</taxon>
    </lineage>
</organism>